<feature type="compositionally biased region" description="Polar residues" evidence="1">
    <location>
        <begin position="229"/>
        <end position="238"/>
    </location>
</feature>
<sequence length="238" mass="25634">MSMNIGFFNKKFVIISATAAFIVAGCSSSPKYVKTEIISNSTKTLETPEWVLNPSIMHEEGTNIVFIHKVTLSGSSRPDACVSMARTQAVGEMMKYIKNAVTTSGQVEDLNSSSDPSLSSLTAFLSQGNISGAKVTTSYWEQTMEADESGFKPTKKLMCAVQVAIEKSVLDKQMRDAINGTPGGNPEIRRKLLDAQKSFIDNVGNKDAAKEPSSSDLNSKSNSDSVSKTETNANPKSE</sequence>
<evidence type="ECO:0000313" key="2">
    <source>
        <dbReference type="EMBL" id="KAB8039693.1"/>
    </source>
</evidence>
<dbReference type="AlphaFoldDB" id="A0A6N6VU32"/>
<protein>
    <recommendedName>
        <fullName evidence="4">Lipoprotein</fullName>
    </recommendedName>
</protein>
<evidence type="ECO:0008006" key="4">
    <source>
        <dbReference type="Google" id="ProtNLM"/>
    </source>
</evidence>
<comment type="caution">
    <text evidence="2">The sequence shown here is derived from an EMBL/GenBank/DDBJ whole genome shotgun (WGS) entry which is preliminary data.</text>
</comment>
<name>A0A6N6VU32_9BACT</name>
<evidence type="ECO:0000313" key="3">
    <source>
        <dbReference type="Proteomes" id="UP000437748"/>
    </source>
</evidence>
<feature type="compositionally biased region" description="Low complexity" evidence="1">
    <location>
        <begin position="214"/>
        <end position="228"/>
    </location>
</feature>
<dbReference type="RefSeq" id="WP_153419101.1">
    <property type="nucleotide sequence ID" value="NZ_WFLM01000002.1"/>
</dbReference>
<feature type="region of interest" description="Disordered" evidence="1">
    <location>
        <begin position="203"/>
        <end position="238"/>
    </location>
</feature>
<evidence type="ECO:0000256" key="1">
    <source>
        <dbReference type="SAM" id="MobiDB-lite"/>
    </source>
</evidence>
<proteinExistence type="predicted"/>
<reference evidence="2 3" key="1">
    <citation type="submission" date="2019-10" db="EMBL/GenBank/DDBJ databases">
        <title>New species of Slilvanegrellaceae.</title>
        <authorList>
            <person name="Pitt A."/>
            <person name="Hahn M.W."/>
        </authorList>
    </citation>
    <scope>NUCLEOTIDE SEQUENCE [LARGE SCALE GENOMIC DNA]</scope>
    <source>
        <strain evidence="2 3">SP-Ram-0.45-NSY-1</strain>
    </source>
</reference>
<keyword evidence="3" id="KW-1185">Reference proteome</keyword>
<dbReference type="Proteomes" id="UP000437748">
    <property type="component" value="Unassembled WGS sequence"/>
</dbReference>
<dbReference type="OrthoDB" id="5293994at2"/>
<dbReference type="EMBL" id="WFLM01000002">
    <property type="protein sequence ID" value="KAB8039693.1"/>
    <property type="molecule type" value="Genomic_DNA"/>
</dbReference>
<accession>A0A6N6VU32</accession>
<gene>
    <name evidence="2" type="ORF">GCL60_05380</name>
</gene>
<organism evidence="2 3">
    <name type="scientific">Silvanigrella paludirubra</name>
    <dbReference type="NCBI Taxonomy" id="2499159"/>
    <lineage>
        <taxon>Bacteria</taxon>
        <taxon>Pseudomonadati</taxon>
        <taxon>Bdellovibrionota</taxon>
        <taxon>Oligoflexia</taxon>
        <taxon>Silvanigrellales</taxon>
        <taxon>Silvanigrellaceae</taxon>
        <taxon>Silvanigrella</taxon>
    </lineage>
</organism>